<dbReference type="EMBL" id="JBEPMX010000006">
    <property type="protein sequence ID" value="MET3683300.1"/>
    <property type="molecule type" value="Genomic_DNA"/>
</dbReference>
<gene>
    <name evidence="2" type="ORF">ABID56_001395</name>
</gene>
<dbReference type="RefSeq" id="WP_354219882.1">
    <property type="nucleotide sequence ID" value="NZ_JBEPMX010000006.1"/>
</dbReference>
<proteinExistence type="predicted"/>
<feature type="transmembrane region" description="Helical" evidence="1">
    <location>
        <begin position="5"/>
        <end position="23"/>
    </location>
</feature>
<reference evidence="2 3" key="1">
    <citation type="submission" date="2024-06" db="EMBL/GenBank/DDBJ databases">
        <title>Genomic Encyclopedia of Type Strains, Phase IV (KMG-IV): sequencing the most valuable type-strain genomes for metagenomic binning, comparative biology and taxonomic classification.</title>
        <authorList>
            <person name="Goeker M."/>
        </authorList>
    </citation>
    <scope>NUCLEOTIDE SEQUENCE [LARGE SCALE GENOMIC DNA]</scope>
    <source>
        <strain evidence="2 3">DSM 23520</strain>
    </source>
</reference>
<evidence type="ECO:0000313" key="2">
    <source>
        <dbReference type="EMBL" id="MET3683300.1"/>
    </source>
</evidence>
<keyword evidence="1" id="KW-0812">Transmembrane</keyword>
<evidence type="ECO:0000313" key="3">
    <source>
        <dbReference type="Proteomes" id="UP001549167"/>
    </source>
</evidence>
<name>A0ABV2KUQ4_9BACI</name>
<keyword evidence="1" id="KW-1133">Transmembrane helix</keyword>
<feature type="transmembrane region" description="Helical" evidence="1">
    <location>
        <begin position="29"/>
        <end position="49"/>
    </location>
</feature>
<sequence>MTYQVLIGVLIGFTSVAIIQGLWTGTFNWTQWSGMIVGGMIAFVIVYVVERRVKNK</sequence>
<keyword evidence="3" id="KW-1185">Reference proteome</keyword>
<comment type="caution">
    <text evidence="2">The sequence shown here is derived from an EMBL/GenBank/DDBJ whole genome shotgun (WGS) entry which is preliminary data.</text>
</comment>
<dbReference type="Proteomes" id="UP001549167">
    <property type="component" value="Unassembled WGS sequence"/>
</dbReference>
<accession>A0ABV2KUQ4</accession>
<keyword evidence="1" id="KW-0472">Membrane</keyword>
<organism evidence="2 3">
    <name type="scientific">Alkalibacillus flavidus</name>
    <dbReference type="NCBI Taxonomy" id="546021"/>
    <lineage>
        <taxon>Bacteria</taxon>
        <taxon>Bacillati</taxon>
        <taxon>Bacillota</taxon>
        <taxon>Bacilli</taxon>
        <taxon>Bacillales</taxon>
        <taxon>Bacillaceae</taxon>
        <taxon>Alkalibacillus</taxon>
    </lineage>
</organism>
<evidence type="ECO:0000256" key="1">
    <source>
        <dbReference type="SAM" id="Phobius"/>
    </source>
</evidence>
<protein>
    <submittedName>
        <fullName evidence="2">Tetrahydromethanopterin S-methyltransferase subunit C</fullName>
    </submittedName>
</protein>